<reference evidence="2 3" key="1">
    <citation type="journal article" date="2011" name="J. Bacteriol.">
        <title>Draft genome sequence of Caloramator australicus strain RC3T, a thermoanaerobe from the Great Artesian Basin of Australia.</title>
        <authorList>
            <person name="Ogg C.D."/>
            <person name="Patel B.K.C."/>
        </authorList>
    </citation>
    <scope>NUCLEOTIDE SEQUENCE [LARGE SCALE GENOMIC DNA]</scope>
    <source>
        <strain evidence="2 3">RC3</strain>
    </source>
</reference>
<dbReference type="Proteomes" id="UP000007652">
    <property type="component" value="Unassembled WGS sequence"/>
</dbReference>
<feature type="transmembrane region" description="Helical" evidence="1">
    <location>
        <begin position="6"/>
        <end position="29"/>
    </location>
</feature>
<dbReference type="Gene3D" id="3.30.700.10">
    <property type="entry name" value="Glycoprotein, Type 4 Pilin"/>
    <property type="match status" value="1"/>
</dbReference>
<comment type="caution">
    <text evidence="2">The sequence shown here is derived from an EMBL/GenBank/DDBJ whole genome shotgun (WGS) entry which is preliminary data.</text>
</comment>
<proteinExistence type="predicted"/>
<dbReference type="PROSITE" id="PS00409">
    <property type="entry name" value="PROKAR_NTER_METHYL"/>
    <property type="match status" value="1"/>
</dbReference>
<dbReference type="STRING" id="857293.CAAU_1013"/>
<dbReference type="InterPro" id="IPR012902">
    <property type="entry name" value="N_methyl_site"/>
</dbReference>
<dbReference type="NCBIfam" id="TIGR02532">
    <property type="entry name" value="IV_pilin_GFxxxE"/>
    <property type="match status" value="1"/>
</dbReference>
<dbReference type="InterPro" id="IPR045584">
    <property type="entry name" value="Pilin-like"/>
</dbReference>
<keyword evidence="1" id="KW-0472">Membrane</keyword>
<dbReference type="RefSeq" id="WP_008908369.1">
    <property type="nucleotide sequence ID" value="NZ_CAKP01000057.1"/>
</dbReference>
<dbReference type="SUPFAM" id="SSF54523">
    <property type="entry name" value="Pili subunits"/>
    <property type="match status" value="1"/>
</dbReference>
<dbReference type="OrthoDB" id="1751751at2"/>
<dbReference type="Pfam" id="PF07963">
    <property type="entry name" value="N_methyl"/>
    <property type="match status" value="1"/>
</dbReference>
<keyword evidence="1" id="KW-1133">Transmembrane helix</keyword>
<keyword evidence="1" id="KW-0812">Transmembrane</keyword>
<evidence type="ECO:0000313" key="2">
    <source>
        <dbReference type="EMBL" id="CCJ33097.1"/>
    </source>
</evidence>
<gene>
    <name evidence="2" type="ORF">CAAU_1013</name>
</gene>
<evidence type="ECO:0008006" key="4">
    <source>
        <dbReference type="Google" id="ProtNLM"/>
    </source>
</evidence>
<protein>
    <recommendedName>
        <fullName evidence="4">Prepilin-type N-terminal cleavage/methylation domain-containing protein</fullName>
    </recommendedName>
</protein>
<dbReference type="EMBL" id="CAKP01000057">
    <property type="protein sequence ID" value="CCJ33097.1"/>
    <property type="molecule type" value="Genomic_DNA"/>
</dbReference>
<evidence type="ECO:0000256" key="1">
    <source>
        <dbReference type="SAM" id="Phobius"/>
    </source>
</evidence>
<organism evidence="2 3">
    <name type="scientific">Caloramator australicus RC3</name>
    <dbReference type="NCBI Taxonomy" id="857293"/>
    <lineage>
        <taxon>Bacteria</taxon>
        <taxon>Bacillati</taxon>
        <taxon>Bacillota</taxon>
        <taxon>Clostridia</taxon>
        <taxon>Eubacteriales</taxon>
        <taxon>Clostridiaceae</taxon>
        <taxon>Caloramator</taxon>
    </lineage>
</organism>
<sequence length="164" mass="18434">MNKGFTLVEIIIVLAIISIIAAVTTLNFVRLGKSSRVDSYANEIASMLKETYENSSKEMDYESWHVEIKKIGDKFYVELKGNNAQKEIELVNVDIIIKNDSSTLTLQNSVSIMFSSNGNVIVKYDDGTKLENENLYVEICERNNPSIKKVIEINSLPPGNIKVK</sequence>
<name>I7LIN4_9CLOT</name>
<keyword evidence="3" id="KW-1185">Reference proteome</keyword>
<accession>I7LIN4</accession>
<dbReference type="AlphaFoldDB" id="I7LIN4"/>
<evidence type="ECO:0000313" key="3">
    <source>
        <dbReference type="Proteomes" id="UP000007652"/>
    </source>
</evidence>